<comment type="caution">
    <text evidence="2">The sequence shown here is derived from an EMBL/GenBank/DDBJ whole genome shotgun (WGS) entry which is preliminary data.</text>
</comment>
<dbReference type="AlphaFoldDB" id="A0A8X6YT72"/>
<gene>
    <name evidence="2" type="ORF">TNIN_99871</name>
</gene>
<evidence type="ECO:0000313" key="3">
    <source>
        <dbReference type="Proteomes" id="UP000886998"/>
    </source>
</evidence>
<organism evidence="2 3">
    <name type="scientific">Trichonephila inaurata madagascariensis</name>
    <dbReference type="NCBI Taxonomy" id="2747483"/>
    <lineage>
        <taxon>Eukaryota</taxon>
        <taxon>Metazoa</taxon>
        <taxon>Ecdysozoa</taxon>
        <taxon>Arthropoda</taxon>
        <taxon>Chelicerata</taxon>
        <taxon>Arachnida</taxon>
        <taxon>Araneae</taxon>
        <taxon>Araneomorphae</taxon>
        <taxon>Entelegynae</taxon>
        <taxon>Araneoidea</taxon>
        <taxon>Nephilidae</taxon>
        <taxon>Trichonephila</taxon>
        <taxon>Trichonephila inaurata</taxon>
    </lineage>
</organism>
<dbReference type="EMBL" id="BMAV01021728">
    <property type="protein sequence ID" value="GFY76037.1"/>
    <property type="molecule type" value="Genomic_DNA"/>
</dbReference>
<evidence type="ECO:0000313" key="2">
    <source>
        <dbReference type="EMBL" id="GFY76037.1"/>
    </source>
</evidence>
<sequence>MERVNEKSQENSDEDYWVQQPPDENPVCLPLAHVEKSFESGNHILLLFVNVWWSRIPSQKKNRCLTSKLEPRGNSIVLDSAPEQISVEVEVYEMSFRFWKKILQFSFGEKFLEKSTG</sequence>
<feature type="region of interest" description="Disordered" evidence="1">
    <location>
        <begin position="1"/>
        <end position="22"/>
    </location>
</feature>
<accession>A0A8X6YT72</accession>
<reference evidence="2" key="1">
    <citation type="submission" date="2020-08" db="EMBL/GenBank/DDBJ databases">
        <title>Multicomponent nature underlies the extraordinary mechanical properties of spider dragline silk.</title>
        <authorList>
            <person name="Kono N."/>
            <person name="Nakamura H."/>
            <person name="Mori M."/>
            <person name="Yoshida Y."/>
            <person name="Ohtoshi R."/>
            <person name="Malay A.D."/>
            <person name="Moran D.A.P."/>
            <person name="Tomita M."/>
            <person name="Numata K."/>
            <person name="Arakawa K."/>
        </authorList>
    </citation>
    <scope>NUCLEOTIDE SEQUENCE</scope>
</reference>
<dbReference type="Proteomes" id="UP000886998">
    <property type="component" value="Unassembled WGS sequence"/>
</dbReference>
<protein>
    <submittedName>
        <fullName evidence="2">Uncharacterized protein</fullName>
    </submittedName>
</protein>
<evidence type="ECO:0000256" key="1">
    <source>
        <dbReference type="SAM" id="MobiDB-lite"/>
    </source>
</evidence>
<feature type="compositionally biased region" description="Basic and acidic residues" evidence="1">
    <location>
        <begin position="1"/>
        <end position="10"/>
    </location>
</feature>
<name>A0A8X6YT72_9ARAC</name>
<keyword evidence="3" id="KW-1185">Reference proteome</keyword>
<proteinExistence type="predicted"/>